<dbReference type="Proteomes" id="UP000299102">
    <property type="component" value="Unassembled WGS sequence"/>
</dbReference>
<dbReference type="EMBL" id="BGZK01000429">
    <property type="protein sequence ID" value="GBP43083.1"/>
    <property type="molecule type" value="Genomic_DNA"/>
</dbReference>
<dbReference type="PANTHER" id="PTHR46704:SF9">
    <property type="entry name" value="BHLH DOMAIN-CONTAINING PROTEIN"/>
    <property type="match status" value="1"/>
</dbReference>
<organism evidence="1 2">
    <name type="scientific">Eumeta variegata</name>
    <name type="common">Bagworm moth</name>
    <name type="synonym">Eumeta japonica</name>
    <dbReference type="NCBI Taxonomy" id="151549"/>
    <lineage>
        <taxon>Eukaryota</taxon>
        <taxon>Metazoa</taxon>
        <taxon>Ecdysozoa</taxon>
        <taxon>Arthropoda</taxon>
        <taxon>Hexapoda</taxon>
        <taxon>Insecta</taxon>
        <taxon>Pterygota</taxon>
        <taxon>Neoptera</taxon>
        <taxon>Endopterygota</taxon>
        <taxon>Lepidoptera</taxon>
        <taxon>Glossata</taxon>
        <taxon>Ditrysia</taxon>
        <taxon>Tineoidea</taxon>
        <taxon>Psychidae</taxon>
        <taxon>Oiketicinae</taxon>
        <taxon>Eumeta</taxon>
    </lineage>
</organism>
<accession>A0A4C1VWD2</accession>
<sequence length="209" mass="23742">MRTLPQCCRPLQGEYWNAEQRDECHPEAERLRMRIVEAAAAIIRKDIRSSIVKTKSYPPPRWNGYLEQLTKNNTNFSTSQVIFLPFIDNPVSNEDTIDTTLRCAVNIAKSHGQKTCVNTFDQLLYSKAREMIGASDANSELSNVIVKLGGFHMLMSFLGSIGYIMDGSGLEEALDKIYAENSVDKMLNGHAYARQEALEVIHYYDLHYQ</sequence>
<keyword evidence="2" id="KW-1185">Reference proteome</keyword>
<name>A0A4C1VWD2_EUMVA</name>
<dbReference type="PANTHER" id="PTHR46704">
    <property type="entry name" value="CXC DOMAIN-CONTAINING PROTEIN-RELATED"/>
    <property type="match status" value="1"/>
</dbReference>
<comment type="caution">
    <text evidence="1">The sequence shown here is derived from an EMBL/GenBank/DDBJ whole genome shotgun (WGS) entry which is preliminary data.</text>
</comment>
<evidence type="ECO:0000313" key="2">
    <source>
        <dbReference type="Proteomes" id="UP000299102"/>
    </source>
</evidence>
<gene>
    <name evidence="1" type="ORF">EVAR_96345_1</name>
</gene>
<reference evidence="1 2" key="1">
    <citation type="journal article" date="2019" name="Commun. Biol.">
        <title>The bagworm genome reveals a unique fibroin gene that provides high tensile strength.</title>
        <authorList>
            <person name="Kono N."/>
            <person name="Nakamura H."/>
            <person name="Ohtoshi R."/>
            <person name="Tomita M."/>
            <person name="Numata K."/>
            <person name="Arakawa K."/>
        </authorList>
    </citation>
    <scope>NUCLEOTIDE SEQUENCE [LARGE SCALE GENOMIC DNA]</scope>
</reference>
<dbReference type="OrthoDB" id="6753017at2759"/>
<evidence type="ECO:0000313" key="1">
    <source>
        <dbReference type="EMBL" id="GBP43083.1"/>
    </source>
</evidence>
<proteinExistence type="predicted"/>
<protein>
    <submittedName>
        <fullName evidence="1">Uncharacterized protein</fullName>
    </submittedName>
</protein>
<dbReference type="AlphaFoldDB" id="A0A4C1VWD2"/>